<dbReference type="Gene3D" id="4.10.430.10">
    <property type="entry name" value="Histone-like protein H-NS, C-terminal domain"/>
    <property type="match status" value="1"/>
</dbReference>
<dbReference type="RefSeq" id="WP_020040600.1">
    <property type="nucleotide sequence ID" value="NZ_KE557280.1"/>
</dbReference>
<organism evidence="7 8">
    <name type="scientific">Salipiger mucosus DSM 16094</name>
    <dbReference type="NCBI Taxonomy" id="1123237"/>
    <lineage>
        <taxon>Bacteria</taxon>
        <taxon>Pseudomonadati</taxon>
        <taxon>Pseudomonadota</taxon>
        <taxon>Alphaproteobacteria</taxon>
        <taxon>Rhodobacterales</taxon>
        <taxon>Roseobacteraceae</taxon>
        <taxon>Salipiger</taxon>
    </lineage>
</organism>
<comment type="caution">
    <text evidence="7">The sequence shown here is derived from an EMBL/GenBank/DDBJ whole genome shotgun (WGS) entry which is preliminary data.</text>
</comment>
<dbReference type="GO" id="GO:0003681">
    <property type="term" value="F:bent DNA binding"/>
    <property type="evidence" value="ECO:0007669"/>
    <property type="project" value="TreeGrafter"/>
</dbReference>
<dbReference type="GO" id="GO:0003680">
    <property type="term" value="F:minor groove of adenine-thymine-rich DNA binding"/>
    <property type="evidence" value="ECO:0007669"/>
    <property type="project" value="TreeGrafter"/>
</dbReference>
<sequence length="108" mass="12148">MNKIDVNSLSKNELLALQKDIDKAIKDREEREKIEALAAAEAKAREMGYTLSELLAARGEGKKKSVNPPKYRHPENPEKTWTGRGRQPDWIKEALGSGKSLDDFLIAE</sequence>
<dbReference type="PANTHER" id="PTHR38097">
    <property type="match status" value="1"/>
</dbReference>
<dbReference type="SMART" id="SM00528">
    <property type="entry name" value="HNS"/>
    <property type="match status" value="1"/>
</dbReference>
<dbReference type="GO" id="GO:0005829">
    <property type="term" value="C:cytosol"/>
    <property type="evidence" value="ECO:0007669"/>
    <property type="project" value="TreeGrafter"/>
</dbReference>
<dbReference type="PANTHER" id="PTHR38097:SF2">
    <property type="entry name" value="DNA-BINDING PROTEIN STPA"/>
    <property type="match status" value="1"/>
</dbReference>
<dbReference type="eggNOG" id="COG2916">
    <property type="taxonomic scope" value="Bacteria"/>
</dbReference>
<dbReference type="HOGENOM" id="CLU_117503_1_2_5"/>
<proteinExistence type="inferred from homology"/>
<dbReference type="InterPro" id="IPR037150">
    <property type="entry name" value="H-NS_C_dom_sf"/>
</dbReference>
<dbReference type="GO" id="GO:0000976">
    <property type="term" value="F:transcription cis-regulatory region binding"/>
    <property type="evidence" value="ECO:0007669"/>
    <property type="project" value="TreeGrafter"/>
</dbReference>
<evidence type="ECO:0000256" key="4">
    <source>
        <dbReference type="ARBA" id="ARBA00023125"/>
    </source>
</evidence>
<protein>
    <submittedName>
        <fullName evidence="7">DNA-binding protein, H-NS family</fullName>
    </submittedName>
</protein>
<dbReference type="InterPro" id="IPR027444">
    <property type="entry name" value="H-NS_C_dom"/>
</dbReference>
<gene>
    <name evidence="7" type="ORF">Salmuc_03944</name>
</gene>
<keyword evidence="4 7" id="KW-0238">DNA-binding</keyword>
<dbReference type="EMBL" id="APVH01000040">
    <property type="protein sequence ID" value="EPX78328.1"/>
    <property type="molecule type" value="Genomic_DNA"/>
</dbReference>
<dbReference type="Pfam" id="PF00816">
    <property type="entry name" value="Histone_HNS"/>
    <property type="match status" value="1"/>
</dbReference>
<reference evidence="8" key="1">
    <citation type="journal article" date="2014" name="Stand. Genomic Sci.">
        <title>Genome sequence of the exopolysaccharide-producing Salipiger mucosus type strain (DSM 16094(T)), a moderately halophilic member of the Roseobacter clade.</title>
        <authorList>
            <person name="Riedel T."/>
            <person name="Spring S."/>
            <person name="Fiebig A."/>
            <person name="Petersen J."/>
            <person name="Kyrpides N.C."/>
            <person name="Goker M."/>
            <person name="Klenk H.P."/>
        </authorList>
    </citation>
    <scope>NUCLEOTIDE SEQUENCE [LARGE SCALE GENOMIC DNA]</scope>
    <source>
        <strain evidence="8">DSM 16094</strain>
    </source>
</reference>
<evidence type="ECO:0000256" key="2">
    <source>
        <dbReference type="ARBA" id="ARBA00010610"/>
    </source>
</evidence>
<feature type="domain" description="DNA-binding protein H-NS-like C-terminal" evidence="6">
    <location>
        <begin position="61"/>
        <end position="106"/>
    </location>
</feature>
<evidence type="ECO:0000256" key="3">
    <source>
        <dbReference type="ARBA" id="ARBA00022490"/>
    </source>
</evidence>
<accession>S9QFE1</accession>
<dbReference type="SUPFAM" id="SSF81273">
    <property type="entry name" value="H-NS histone-like proteins"/>
    <property type="match status" value="1"/>
</dbReference>
<comment type="subcellular location">
    <subcellularLocation>
        <location evidence="1">Cytoplasm</location>
        <location evidence="1">Nucleoid</location>
    </subcellularLocation>
</comment>
<evidence type="ECO:0000313" key="8">
    <source>
        <dbReference type="Proteomes" id="UP000015347"/>
    </source>
</evidence>
<dbReference type="GO" id="GO:0009295">
    <property type="term" value="C:nucleoid"/>
    <property type="evidence" value="ECO:0007669"/>
    <property type="project" value="UniProtKB-SubCell"/>
</dbReference>
<evidence type="ECO:0000256" key="1">
    <source>
        <dbReference type="ARBA" id="ARBA00004453"/>
    </source>
</evidence>
<dbReference type="OrthoDB" id="5297879at2"/>
<dbReference type="GO" id="GO:0001217">
    <property type="term" value="F:DNA-binding transcription repressor activity"/>
    <property type="evidence" value="ECO:0007669"/>
    <property type="project" value="TreeGrafter"/>
</dbReference>
<evidence type="ECO:0000256" key="5">
    <source>
        <dbReference type="SAM" id="MobiDB-lite"/>
    </source>
</evidence>
<feature type="region of interest" description="Disordered" evidence="5">
    <location>
        <begin position="60"/>
        <end position="87"/>
    </location>
</feature>
<dbReference type="Proteomes" id="UP000015347">
    <property type="component" value="Unassembled WGS sequence"/>
</dbReference>
<keyword evidence="3" id="KW-0963">Cytoplasm</keyword>
<keyword evidence="8" id="KW-1185">Reference proteome</keyword>
<dbReference type="AlphaFoldDB" id="S9QFE1"/>
<evidence type="ECO:0000259" key="6">
    <source>
        <dbReference type="SMART" id="SM00528"/>
    </source>
</evidence>
<dbReference type="GO" id="GO:0032993">
    <property type="term" value="C:protein-DNA complex"/>
    <property type="evidence" value="ECO:0007669"/>
    <property type="project" value="TreeGrafter"/>
</dbReference>
<evidence type="ECO:0000313" key="7">
    <source>
        <dbReference type="EMBL" id="EPX78328.1"/>
    </source>
</evidence>
<comment type="similarity">
    <text evidence="2">Belongs to the histone-like protein H-NS family.</text>
</comment>
<name>S9QFE1_9RHOB</name>
<dbReference type="STRING" id="1123237.Salmuc_03944"/>